<evidence type="ECO:0000313" key="2">
    <source>
        <dbReference type="Proteomes" id="UP000070675"/>
    </source>
</evidence>
<comment type="caution">
    <text evidence="1">The sequence shown here is derived from an EMBL/GenBank/DDBJ whole genome shotgun (WGS) entry which is preliminary data.</text>
</comment>
<dbReference type="Pfam" id="PF14014">
    <property type="entry name" value="DUF4230"/>
    <property type="match status" value="1"/>
</dbReference>
<proteinExistence type="predicted"/>
<reference evidence="2" key="1">
    <citation type="submission" date="2016-01" db="EMBL/GenBank/DDBJ databases">
        <authorList>
            <person name="Mitreva M."/>
            <person name="Pepin K.H."/>
            <person name="Mihindukulasuriya K.A."/>
            <person name="Fulton R."/>
            <person name="Fronick C."/>
            <person name="O'Laughlin M."/>
            <person name="Miner T."/>
            <person name="Herter B."/>
            <person name="Rosa B.A."/>
            <person name="Cordes M."/>
            <person name="Tomlinson C."/>
            <person name="Wollam A."/>
            <person name="Palsikar V.B."/>
            <person name="Mardis E.R."/>
            <person name="Wilson R.K."/>
        </authorList>
    </citation>
    <scope>NUCLEOTIDE SEQUENCE [LARGE SCALE GENOMIC DNA]</scope>
    <source>
        <strain evidence="2">DNF00019</strain>
    </source>
</reference>
<protein>
    <submittedName>
        <fullName evidence="1">Uncharacterized protein</fullName>
    </submittedName>
</protein>
<dbReference type="InterPro" id="IPR025324">
    <property type="entry name" value="DUF4230"/>
</dbReference>
<accession>A0A133XX47</accession>
<keyword evidence="2" id="KW-1185">Reference proteome</keyword>
<dbReference type="PATRIC" id="fig|1393034.3.peg.128"/>
<organism evidence="1 2">
    <name type="scientific">Atopobium deltae</name>
    <dbReference type="NCBI Taxonomy" id="1393034"/>
    <lineage>
        <taxon>Bacteria</taxon>
        <taxon>Bacillati</taxon>
        <taxon>Actinomycetota</taxon>
        <taxon>Coriobacteriia</taxon>
        <taxon>Coriobacteriales</taxon>
        <taxon>Atopobiaceae</taxon>
        <taxon>Atopobium</taxon>
    </lineage>
</organism>
<dbReference type="AlphaFoldDB" id="A0A133XX47"/>
<gene>
    <name evidence="1" type="ORF">HMPREF3192_00134</name>
</gene>
<dbReference type="Proteomes" id="UP000070675">
    <property type="component" value="Unassembled WGS sequence"/>
</dbReference>
<evidence type="ECO:0000313" key="1">
    <source>
        <dbReference type="EMBL" id="KXB35484.1"/>
    </source>
</evidence>
<sequence>MLGKPDADVGSFSDVYSDKLFFTPITSSEHTEAYKLVQKEMKKAAESNQNLLDQTKEHAKILLEQYVKRVNKAYGVEYKVEFVDAK</sequence>
<dbReference type="EMBL" id="LSCR01000002">
    <property type="protein sequence ID" value="KXB35484.1"/>
    <property type="molecule type" value="Genomic_DNA"/>
</dbReference>
<name>A0A133XX47_9ACTN</name>